<keyword evidence="1" id="KW-0175">Coiled coil</keyword>
<dbReference type="EMBL" id="LTBC01000012">
    <property type="protein sequence ID" value="KYH31324.1"/>
    <property type="molecule type" value="Genomic_DNA"/>
</dbReference>
<dbReference type="AlphaFoldDB" id="A0A151AUH4"/>
<accession>A0A151AUH4</accession>
<dbReference type="NCBIfam" id="NF041499">
    <property type="entry name" value="MobP3"/>
    <property type="match status" value="1"/>
</dbReference>
<dbReference type="Pfam" id="PF18555">
    <property type="entry name" value="MobL"/>
    <property type="match status" value="1"/>
</dbReference>
<sequence>MSKSVVIVNVAYYQPGTKKMACNYNHIRYIATKPEADRGDAGSFRVGDEDYPIERGTAAGHVKYAAERPGSSGLFGPEGEPVPDWQEIGSKLTRHNLPVWRVIVSLRQDDAERLGLVEREKWQAAIENGVNNAITAMHLDPDHARWVAAFHRKEGHPHCHVVIWEEEHGAARRQGYLEPGERKGVFRSFAREVFREERDRLTAEKTAIRDAIRELAGNDISKVTEFMREVQMARLEARALTGANPKMLPVLTPGREDELGGRLLDLARVMPGKGRIALAYMPEEVKEKARETADWLLKQPSFRQSTERYRELARQLASHYTMQPGALDEAARKAYEDIRDRLAQEVLKGAAAIQKHLELLEPTISPVVEEDAAEEKALILVTGQASERHLIPRHIVYVTSEESAQRLWRSVCRGVNRAYRGEKPEAPVIKPQLKDELQKEIIERLKELAETMPDQQGKPGLAYLPEDLQKKARDLAMLLLNREELQGRFGELNNSNPDKTTRLLEYIADQAVARAYDLLPREVPDIEMVLHPRRQMEAAAKLLAARADLIKGDYAEIYWTVGTIYRAMTRLEAPPEIVREAAVRFGRQAGLNEDKIAEVIANEISRMEELARKCEEQGLSAPRHISRDAWQRLTENLGLEEHDLLYPWFGIKRPGPEDKQKQELREQLNVRLVEERIIPALTAIREAGDRPDDPRELRWTMATMTSTMKALGVDEAGREEILRSWCRRAGVKITEARLLDVLDRVTIGQDDLWLGKRSWDRLMAKLGIDEAPPSPWDVNIPRQMVRNTGITHDVWKAAWRALERERTRAEAQALLATERDLERRRRRAREERREMGMP</sequence>
<organism evidence="2 3">
    <name type="scientific">Moorella mulderi DSM 14980</name>
    <dbReference type="NCBI Taxonomy" id="1122241"/>
    <lineage>
        <taxon>Bacteria</taxon>
        <taxon>Bacillati</taxon>
        <taxon>Bacillota</taxon>
        <taxon>Clostridia</taxon>
        <taxon>Neomoorellales</taxon>
        <taxon>Neomoorellaceae</taxon>
        <taxon>Neomoorella</taxon>
    </lineage>
</organism>
<dbReference type="RefSeq" id="WP_062285154.1">
    <property type="nucleotide sequence ID" value="NZ_LTBC01000012.1"/>
</dbReference>
<evidence type="ECO:0000256" key="1">
    <source>
        <dbReference type="SAM" id="Coils"/>
    </source>
</evidence>
<comment type="caution">
    <text evidence="2">The sequence shown here is derived from an EMBL/GenBank/DDBJ whole genome shotgun (WGS) entry which is preliminary data.</text>
</comment>
<dbReference type="OrthoDB" id="1775746at2"/>
<reference evidence="2 3" key="1">
    <citation type="submission" date="2016-02" db="EMBL/GenBank/DDBJ databases">
        <title>Genome sequence of Moorella mulderi DSM 14980.</title>
        <authorList>
            <person name="Poehlein A."/>
            <person name="Daniel R."/>
        </authorList>
    </citation>
    <scope>NUCLEOTIDE SEQUENCE [LARGE SCALE GENOMIC DNA]</scope>
    <source>
        <strain evidence="2 3">DSM 14980</strain>
    </source>
</reference>
<dbReference type="Proteomes" id="UP000075670">
    <property type="component" value="Unassembled WGS sequence"/>
</dbReference>
<evidence type="ECO:0000313" key="3">
    <source>
        <dbReference type="Proteomes" id="UP000075670"/>
    </source>
</evidence>
<evidence type="ECO:0000313" key="2">
    <source>
        <dbReference type="EMBL" id="KYH31324.1"/>
    </source>
</evidence>
<feature type="coiled-coil region" evidence="1">
    <location>
        <begin position="804"/>
        <end position="834"/>
    </location>
</feature>
<dbReference type="InterPro" id="IPR048102">
    <property type="entry name" value="MobP3"/>
</dbReference>
<keyword evidence="3" id="KW-1185">Reference proteome</keyword>
<protein>
    <submittedName>
        <fullName evidence="2">Uncharacterized protein</fullName>
    </submittedName>
</protein>
<dbReference type="PATRIC" id="fig|1122241.3.peg.2550"/>
<dbReference type="InterPro" id="IPR041073">
    <property type="entry name" value="MobL"/>
</dbReference>
<name>A0A151AUH4_9FIRM</name>
<gene>
    <name evidence="2" type="ORF">MOMUL_23950</name>
</gene>
<proteinExistence type="predicted"/>